<proteinExistence type="predicted"/>
<reference evidence="4" key="2">
    <citation type="journal article" date="2021" name="PeerJ">
        <title>Extensive microbial diversity within the chicken gut microbiome revealed by metagenomics and culture.</title>
        <authorList>
            <person name="Gilroy R."/>
            <person name="Ravi A."/>
            <person name="Getino M."/>
            <person name="Pursley I."/>
            <person name="Horton D.L."/>
            <person name="Alikhan N.F."/>
            <person name="Baker D."/>
            <person name="Gharbi K."/>
            <person name="Hall N."/>
            <person name="Watson M."/>
            <person name="Adriaenssens E.M."/>
            <person name="Foster-Nyarko E."/>
            <person name="Jarju S."/>
            <person name="Secka A."/>
            <person name="Antonio M."/>
            <person name="Oren A."/>
            <person name="Chaudhuri R.R."/>
            <person name="La Ragione R."/>
            <person name="Hildebrand F."/>
            <person name="Pallen M.J."/>
        </authorList>
    </citation>
    <scope>NUCLEOTIDE SEQUENCE</scope>
    <source>
        <strain evidence="4">CHK180-2868</strain>
    </source>
</reference>
<feature type="chain" id="PRO_5038993993" description="Cell wall-binding protein" evidence="3">
    <location>
        <begin position="27"/>
        <end position="417"/>
    </location>
</feature>
<comment type="caution">
    <text evidence="4">The sequence shown here is derived from an EMBL/GenBank/DDBJ whole genome shotgun (WGS) entry which is preliminary data.</text>
</comment>
<feature type="signal peptide" evidence="3">
    <location>
        <begin position="1"/>
        <end position="26"/>
    </location>
</feature>
<evidence type="ECO:0008006" key="6">
    <source>
        <dbReference type="Google" id="ProtNLM"/>
    </source>
</evidence>
<dbReference type="Pfam" id="PF01473">
    <property type="entry name" value="Choline_bind_1"/>
    <property type="match status" value="3"/>
</dbReference>
<dbReference type="Pfam" id="PF19127">
    <property type="entry name" value="Choline_bind_3"/>
    <property type="match status" value="1"/>
</dbReference>
<dbReference type="EMBL" id="DVGC01000006">
    <property type="protein sequence ID" value="HIR04605.1"/>
    <property type="molecule type" value="Genomic_DNA"/>
</dbReference>
<dbReference type="SUPFAM" id="SSF69360">
    <property type="entry name" value="Cell wall binding repeat"/>
    <property type="match status" value="1"/>
</dbReference>
<organism evidence="4 5">
    <name type="scientific">Candidatus Copromonas faecavium</name>
    <name type="common">nom. illeg.</name>
    <dbReference type="NCBI Taxonomy" id="2840740"/>
    <lineage>
        <taxon>Bacteria</taxon>
        <taxon>Bacillati</taxon>
        <taxon>Bacillota</taxon>
        <taxon>Clostridia</taxon>
        <taxon>Lachnospirales</taxon>
        <taxon>Lachnospiraceae</taxon>
        <taxon>Candidatus Copromonas (nom. illeg.)</taxon>
    </lineage>
</organism>
<evidence type="ECO:0000256" key="2">
    <source>
        <dbReference type="PROSITE-ProRule" id="PRU00591"/>
    </source>
</evidence>
<name>A0A9D1D4A0_9FIRM</name>
<dbReference type="AlphaFoldDB" id="A0A9D1D4A0"/>
<feature type="repeat" description="Cell wall-binding" evidence="2">
    <location>
        <begin position="47"/>
        <end position="66"/>
    </location>
</feature>
<evidence type="ECO:0000256" key="1">
    <source>
        <dbReference type="ARBA" id="ARBA00022737"/>
    </source>
</evidence>
<sequence length="417" mass="47429">MRKLYLFSTLGAAAVLTAGMSITALAGWSQQDGRWYYYNDRNGELVRNEWVDDGGKWYYVNYDGVMQTNTMVDDVYYVNESGVMAANTWVYIYEDWSNQEGWRYFGSNGRAYTNGWKEIDGTWYHFTDSIMDTGWQEIDSRTYYLGSSGAMRTGWQQLADRNDDWGEYWYYFSSNGRMAEDGEESIGGETYIFDEDGRMLTGWVNPSDYSSSGRDDLSGGNMDSLKYFESDGREADGWLYLTSPEDAEENWYYFRDGRAYTPSYRTTDVGSGLGMAKIGDETYCFDSQGRMVTGMVTLDNNKVFYFDQDNGEMLTGRVTINDDEHDNEVYYFATSGGVGTKGAGYTGVRDGYLYNNGKLVAAEDGMRYQRVSVDGKNYMVSEKGQVKTSGTVTDGDGVKYKITRDGDDNYKIEIVED</sequence>
<dbReference type="Gene3D" id="2.10.270.10">
    <property type="entry name" value="Cholin Binding"/>
    <property type="match status" value="4"/>
</dbReference>
<accession>A0A9D1D4A0</accession>
<keyword evidence="1" id="KW-0677">Repeat</keyword>
<evidence type="ECO:0000313" key="4">
    <source>
        <dbReference type="EMBL" id="HIR04605.1"/>
    </source>
</evidence>
<feature type="repeat" description="Cell wall-binding" evidence="2">
    <location>
        <begin position="152"/>
        <end position="178"/>
    </location>
</feature>
<dbReference type="Proteomes" id="UP000824250">
    <property type="component" value="Unassembled WGS sequence"/>
</dbReference>
<evidence type="ECO:0000313" key="5">
    <source>
        <dbReference type="Proteomes" id="UP000824250"/>
    </source>
</evidence>
<gene>
    <name evidence="4" type="ORF">IAB28_01370</name>
</gene>
<feature type="repeat" description="Cell wall-binding" evidence="2">
    <location>
        <begin position="132"/>
        <end position="151"/>
    </location>
</feature>
<evidence type="ECO:0000256" key="3">
    <source>
        <dbReference type="SAM" id="SignalP"/>
    </source>
</evidence>
<reference evidence="4" key="1">
    <citation type="submission" date="2020-10" db="EMBL/GenBank/DDBJ databases">
        <authorList>
            <person name="Gilroy R."/>
        </authorList>
    </citation>
    <scope>NUCLEOTIDE SEQUENCE</scope>
    <source>
        <strain evidence="4">CHK180-2868</strain>
    </source>
</reference>
<protein>
    <recommendedName>
        <fullName evidence="6">Cell wall-binding protein</fullName>
    </recommendedName>
</protein>
<dbReference type="InterPro" id="IPR018337">
    <property type="entry name" value="Cell_wall/Cho-bd_repeat"/>
</dbReference>
<dbReference type="PROSITE" id="PS51170">
    <property type="entry name" value="CW"/>
    <property type="match status" value="3"/>
</dbReference>
<keyword evidence="3" id="KW-0732">Signal</keyword>